<name>A0A9P4R5M0_9PLEO</name>
<comment type="caution">
    <text evidence="2">The sequence shown here is derived from an EMBL/GenBank/DDBJ whole genome shotgun (WGS) entry which is preliminary data.</text>
</comment>
<accession>A0A9P4R5M0</accession>
<gene>
    <name evidence="2" type="ORF">EJ04DRAFT_508833</name>
</gene>
<feature type="compositionally biased region" description="Polar residues" evidence="1">
    <location>
        <begin position="171"/>
        <end position="188"/>
    </location>
</feature>
<dbReference type="EMBL" id="ML996104">
    <property type="protein sequence ID" value="KAF2739562.1"/>
    <property type="molecule type" value="Genomic_DNA"/>
</dbReference>
<feature type="compositionally biased region" description="Basic and acidic residues" evidence="1">
    <location>
        <begin position="218"/>
        <end position="233"/>
    </location>
</feature>
<feature type="compositionally biased region" description="Low complexity" evidence="1">
    <location>
        <begin position="84"/>
        <end position="98"/>
    </location>
</feature>
<evidence type="ECO:0000313" key="3">
    <source>
        <dbReference type="Proteomes" id="UP000799444"/>
    </source>
</evidence>
<dbReference type="OrthoDB" id="3945698at2759"/>
<dbReference type="Proteomes" id="UP000799444">
    <property type="component" value="Unassembled WGS sequence"/>
</dbReference>
<feature type="compositionally biased region" description="Low complexity" evidence="1">
    <location>
        <begin position="205"/>
        <end position="217"/>
    </location>
</feature>
<evidence type="ECO:0000313" key="2">
    <source>
        <dbReference type="EMBL" id="KAF2739562.1"/>
    </source>
</evidence>
<organism evidence="2 3">
    <name type="scientific">Polyplosphaeria fusca</name>
    <dbReference type="NCBI Taxonomy" id="682080"/>
    <lineage>
        <taxon>Eukaryota</taxon>
        <taxon>Fungi</taxon>
        <taxon>Dikarya</taxon>
        <taxon>Ascomycota</taxon>
        <taxon>Pezizomycotina</taxon>
        <taxon>Dothideomycetes</taxon>
        <taxon>Pleosporomycetidae</taxon>
        <taxon>Pleosporales</taxon>
        <taxon>Tetraplosphaeriaceae</taxon>
        <taxon>Polyplosphaeria</taxon>
    </lineage>
</organism>
<feature type="compositionally biased region" description="Low complexity" evidence="1">
    <location>
        <begin position="132"/>
        <end position="143"/>
    </location>
</feature>
<reference evidence="2" key="1">
    <citation type="journal article" date="2020" name="Stud. Mycol.">
        <title>101 Dothideomycetes genomes: a test case for predicting lifestyles and emergence of pathogens.</title>
        <authorList>
            <person name="Haridas S."/>
            <person name="Albert R."/>
            <person name="Binder M."/>
            <person name="Bloem J."/>
            <person name="Labutti K."/>
            <person name="Salamov A."/>
            <person name="Andreopoulos B."/>
            <person name="Baker S."/>
            <person name="Barry K."/>
            <person name="Bills G."/>
            <person name="Bluhm B."/>
            <person name="Cannon C."/>
            <person name="Castanera R."/>
            <person name="Culley D."/>
            <person name="Daum C."/>
            <person name="Ezra D."/>
            <person name="Gonzalez J."/>
            <person name="Henrissat B."/>
            <person name="Kuo A."/>
            <person name="Liang C."/>
            <person name="Lipzen A."/>
            <person name="Lutzoni F."/>
            <person name="Magnuson J."/>
            <person name="Mondo S."/>
            <person name="Nolan M."/>
            <person name="Ohm R."/>
            <person name="Pangilinan J."/>
            <person name="Park H.-J."/>
            <person name="Ramirez L."/>
            <person name="Alfaro M."/>
            <person name="Sun H."/>
            <person name="Tritt A."/>
            <person name="Yoshinaga Y."/>
            <person name="Zwiers L.-H."/>
            <person name="Turgeon B."/>
            <person name="Goodwin S."/>
            <person name="Spatafora J."/>
            <person name="Crous P."/>
            <person name="Grigoriev I."/>
        </authorList>
    </citation>
    <scope>NUCLEOTIDE SEQUENCE</scope>
    <source>
        <strain evidence="2">CBS 125425</strain>
    </source>
</reference>
<keyword evidence="3" id="KW-1185">Reference proteome</keyword>
<feature type="compositionally biased region" description="Gly residues" evidence="1">
    <location>
        <begin position="239"/>
        <end position="249"/>
    </location>
</feature>
<sequence length="301" mass="29914">MNFVQNILWNSVEGFVEAGTRTAGGYAGDALIKAGDMIENSGRGVGNGIERAATGYGGKISGQSYSPSAKALPSTARRPVAKRSNSSPASTKAASTSKVPLGANKYPGGKGLPSVGGAQKQITSGGKGAVGGAQKAVGGASKSIGGVVGGGQKALTSGAKSLPKAFPNNVPYGTSTTPGSKAKSTLNSAPGVASSKLNNLPKPYPSSSSASSYTTPYPEKKSAVKPGQPKDFKPSSGPGAKGVGVGMSGGKDAPKAYPGTTTLPGQGGRTPVQQQRQKFKGIERMAAPAEKGKAEFLPGFA</sequence>
<protein>
    <submittedName>
        <fullName evidence="2">Uncharacterized protein</fullName>
    </submittedName>
</protein>
<feature type="region of interest" description="Disordered" evidence="1">
    <location>
        <begin position="64"/>
        <end position="281"/>
    </location>
</feature>
<dbReference type="AlphaFoldDB" id="A0A9P4R5M0"/>
<evidence type="ECO:0000256" key="1">
    <source>
        <dbReference type="SAM" id="MobiDB-lite"/>
    </source>
</evidence>
<proteinExistence type="predicted"/>